<dbReference type="AlphaFoldDB" id="A0A644WM59"/>
<feature type="domain" description="Peptidase M20 dimerisation" evidence="1">
    <location>
        <begin position="65"/>
        <end position="144"/>
    </location>
</feature>
<dbReference type="SUPFAM" id="SSF55031">
    <property type="entry name" value="Bacterial exopeptidase dimerisation domain"/>
    <property type="match status" value="1"/>
</dbReference>
<comment type="caution">
    <text evidence="2">The sequence shown here is derived from an EMBL/GenBank/DDBJ whole genome shotgun (WGS) entry which is preliminary data.</text>
</comment>
<sequence>MSGTVKFFFQPAEEGVRGARAMVASGIVDDVEYFLSGHIGFNADKDNELVCMTGGFLATSKLDAHFTGVSSHAGAAPEQGKNALLAAAQAAISLHTISRHGAGASRINVGVINAGTGRNVLPDVGEIKMETRGANTDINNYMMNESKRMIAAAAAMYDVKVTTKEVGGAPACELSEDMGKEIYNIATASGQFTEVVPFISLGASEDCSYFMDRVQRNGGQATYMMYGTTLKAGHHNMAFDFNEECLPKAVGILVTLAQHFGNK</sequence>
<organism evidence="2">
    <name type="scientific">bioreactor metagenome</name>
    <dbReference type="NCBI Taxonomy" id="1076179"/>
    <lineage>
        <taxon>unclassified sequences</taxon>
        <taxon>metagenomes</taxon>
        <taxon>ecological metagenomes</taxon>
    </lineage>
</organism>
<dbReference type="GO" id="GO:0071713">
    <property type="term" value="F:para-aminobenzoyl-glutamate hydrolase activity"/>
    <property type="evidence" value="ECO:0007669"/>
    <property type="project" value="TreeGrafter"/>
</dbReference>
<dbReference type="Pfam" id="PF01546">
    <property type="entry name" value="Peptidase_M20"/>
    <property type="match status" value="1"/>
</dbReference>
<dbReference type="NCBIfam" id="TIGR01891">
    <property type="entry name" value="amidohydrolases"/>
    <property type="match status" value="1"/>
</dbReference>
<evidence type="ECO:0000313" key="2">
    <source>
        <dbReference type="EMBL" id="MPM04996.1"/>
    </source>
</evidence>
<dbReference type="GO" id="GO:0005737">
    <property type="term" value="C:cytoplasm"/>
    <property type="evidence" value="ECO:0007669"/>
    <property type="project" value="TreeGrafter"/>
</dbReference>
<dbReference type="PANTHER" id="PTHR30575">
    <property type="entry name" value="PEPTIDASE M20"/>
    <property type="match status" value="1"/>
</dbReference>
<dbReference type="InterPro" id="IPR017439">
    <property type="entry name" value="Amidohydrolase"/>
</dbReference>
<dbReference type="InterPro" id="IPR036264">
    <property type="entry name" value="Bact_exopeptidase_dim_dom"/>
</dbReference>
<dbReference type="EC" id="3.5.1.-" evidence="2"/>
<dbReference type="SUPFAM" id="SSF53187">
    <property type="entry name" value="Zn-dependent exopeptidases"/>
    <property type="match status" value="1"/>
</dbReference>
<dbReference type="Gene3D" id="3.30.70.360">
    <property type="match status" value="1"/>
</dbReference>
<keyword evidence="2" id="KW-0378">Hydrolase</keyword>
<dbReference type="Pfam" id="PF07687">
    <property type="entry name" value="M20_dimer"/>
    <property type="match status" value="1"/>
</dbReference>
<dbReference type="EMBL" id="VSSQ01001090">
    <property type="protein sequence ID" value="MPM04996.1"/>
    <property type="molecule type" value="Genomic_DNA"/>
</dbReference>
<name>A0A644WM59_9ZZZZ</name>
<dbReference type="GO" id="GO:0046657">
    <property type="term" value="P:folic acid catabolic process"/>
    <property type="evidence" value="ECO:0007669"/>
    <property type="project" value="TreeGrafter"/>
</dbReference>
<dbReference type="Gene3D" id="3.40.630.10">
    <property type="entry name" value="Zn peptidases"/>
    <property type="match status" value="1"/>
</dbReference>
<dbReference type="PANTHER" id="PTHR30575:SF3">
    <property type="entry name" value="PEPTIDASE M20 DIMERISATION DOMAIN-CONTAINING PROTEIN"/>
    <property type="match status" value="1"/>
</dbReference>
<gene>
    <name evidence="2" type="primary">iaaH_3</name>
    <name evidence="2" type="ORF">SDC9_51277</name>
</gene>
<protein>
    <submittedName>
        <fullName evidence="2">Indole-3-acetyl-aspartic acid hydrolase</fullName>
        <ecNumber evidence="2">3.5.1.-</ecNumber>
    </submittedName>
</protein>
<reference evidence="2" key="1">
    <citation type="submission" date="2019-08" db="EMBL/GenBank/DDBJ databases">
        <authorList>
            <person name="Kucharzyk K."/>
            <person name="Murdoch R.W."/>
            <person name="Higgins S."/>
            <person name="Loffler F."/>
        </authorList>
    </citation>
    <scope>NUCLEOTIDE SEQUENCE</scope>
</reference>
<dbReference type="InterPro" id="IPR011650">
    <property type="entry name" value="Peptidase_M20_dimer"/>
</dbReference>
<proteinExistence type="predicted"/>
<dbReference type="InterPro" id="IPR002933">
    <property type="entry name" value="Peptidase_M20"/>
</dbReference>
<dbReference type="InterPro" id="IPR052030">
    <property type="entry name" value="Peptidase_M20/M20A_hydrolases"/>
</dbReference>
<accession>A0A644WM59</accession>
<evidence type="ECO:0000259" key="1">
    <source>
        <dbReference type="Pfam" id="PF07687"/>
    </source>
</evidence>
<dbReference type="GO" id="GO:0016805">
    <property type="term" value="F:dipeptidase activity"/>
    <property type="evidence" value="ECO:0007669"/>
    <property type="project" value="TreeGrafter"/>
</dbReference>